<evidence type="ECO:0000313" key="3">
    <source>
        <dbReference type="Proteomes" id="UP001167871"/>
    </source>
</evidence>
<keyword evidence="1" id="KW-0732">Signal</keyword>
<feature type="chain" id="PRO_5047217375" evidence="1">
    <location>
        <begin position="20"/>
        <end position="264"/>
    </location>
</feature>
<evidence type="ECO:0000313" key="2">
    <source>
        <dbReference type="EMBL" id="MDN0049561.1"/>
    </source>
</evidence>
<keyword evidence="3" id="KW-1185">Reference proteome</keyword>
<comment type="caution">
    <text evidence="2">The sequence shown here is derived from an EMBL/GenBank/DDBJ whole genome shotgun (WGS) entry which is preliminary data.</text>
</comment>
<accession>A0ABT7X656</accession>
<feature type="signal peptide" evidence="1">
    <location>
        <begin position="1"/>
        <end position="19"/>
    </location>
</feature>
<organism evidence="2 3">
    <name type="scientific">Bacteroides gallinaceum</name>
    <dbReference type="NCBI Taxonomy" id="1462571"/>
    <lineage>
        <taxon>Bacteria</taxon>
        <taxon>Pseudomonadati</taxon>
        <taxon>Bacteroidota</taxon>
        <taxon>Bacteroidia</taxon>
        <taxon>Bacteroidales</taxon>
        <taxon>Bacteroidaceae</taxon>
        <taxon>Bacteroides</taxon>
    </lineage>
</organism>
<dbReference type="InterPro" id="IPR027840">
    <property type="entry name" value="DUF4493"/>
</dbReference>
<evidence type="ECO:0000256" key="1">
    <source>
        <dbReference type="SAM" id="SignalP"/>
    </source>
</evidence>
<dbReference type="Proteomes" id="UP001167871">
    <property type="component" value="Unassembled WGS sequence"/>
</dbReference>
<proteinExistence type="predicted"/>
<name>A0ABT7X656_9BACE</name>
<gene>
    <name evidence="2" type="ORF">QVO10_09225</name>
</gene>
<dbReference type="Pfam" id="PF14900">
    <property type="entry name" value="DUF4493"/>
    <property type="match status" value="1"/>
</dbReference>
<protein>
    <submittedName>
        <fullName evidence="2">DUF4493 domain-containing protein</fullName>
    </submittedName>
</protein>
<dbReference type="EMBL" id="JAUEII010000018">
    <property type="protein sequence ID" value="MDN0049561.1"/>
    <property type="molecule type" value="Genomic_DNA"/>
</dbReference>
<reference evidence="2" key="2">
    <citation type="submission" date="2024-05" db="EMBL/GenBank/DDBJ databases">
        <title>Identification and characterization of horizontal gene transfer across gut microbiota members of farm animals based on homology search.</title>
        <authorList>
            <person name="Schwarzerova J."/>
            <person name="Nykrynova M."/>
            <person name="Jureckova K."/>
            <person name="Cejkova D."/>
            <person name="Rychlik I."/>
        </authorList>
    </citation>
    <scope>NUCLEOTIDE SEQUENCE</scope>
    <source>
        <strain evidence="2">84_SSukc20</strain>
    </source>
</reference>
<sequence length="264" mass="28427">MKKYVVMFCALLAMGASVASCSSDEEMVQGATEGKGLVKLSLNVGTEFQSRAITESDYTNLANYTVQILKDGNVVDGCEWTGTTIPQDLIELDNGSYTVLAFTGEDYKGVGATTKGMYMEGSAGFNVNSDQTATATVNCTPQCARVTVNFDAKMADYFNDYYVVFTGTDALGEGNYTWNKDNADPVYMAVTSSEKLTATIKLVDKEGKTASDIVRTHDISAAKAWKLNIAPVVEEATGNVGITIEIDNSVNDIPIDIEIPSDWL</sequence>
<dbReference type="PROSITE" id="PS51257">
    <property type="entry name" value="PROKAR_LIPOPROTEIN"/>
    <property type="match status" value="1"/>
</dbReference>
<reference evidence="2" key="1">
    <citation type="submission" date="2023-06" db="EMBL/GenBank/DDBJ databases">
        <authorList>
            <person name="Zeman M."/>
            <person name="Kubasova T."/>
            <person name="Jahodarova E."/>
            <person name="Nykrynova M."/>
            <person name="Rychlik I."/>
        </authorList>
    </citation>
    <scope>NUCLEOTIDE SEQUENCE</scope>
    <source>
        <strain evidence="2">84_SSukc20</strain>
    </source>
</reference>